<comment type="caution">
    <text evidence="7">The sequence shown here is derived from an EMBL/GenBank/DDBJ whole genome shotgun (WGS) entry which is preliminary data.</text>
</comment>
<sequence length="346" mass="38500">ANPAPKDTNEYHLVNGSVGVENHSVDGTLVAEDEGHPGDDDDAYSVGSRTRIRLSHTDQTKHSRCSGERLLSPVHNLHLSSRSLYHSAPHSSGACTAENFTETETGLPMCHIDQPTFNGDVFIFDHESTTVNGEKSNDERIGISNSSDPDTGPVRSPTHEHNELDPSMRCSIKSSEWSDAGAPGFDCDAPRDRLLRLPVEQKFESDLSLLLNEFSVGADKLARSLVSPSPDKSSIQSNNPATSMVPIDEVGWAVLQRQHELRMVCAANHSVLRRLVQAARRDIQRQEIQRRLAIADADVIEAYNKLESYRPLRKPPLKRDRDIAWKALRERRKILKELEAFDSCSP</sequence>
<dbReference type="AlphaFoldDB" id="A0A8E0VKT4"/>
<dbReference type="GO" id="GO:0005634">
    <property type="term" value="C:nucleus"/>
    <property type="evidence" value="ECO:0007669"/>
    <property type="project" value="UniProtKB-SubCell"/>
</dbReference>
<keyword evidence="8" id="KW-1185">Reference proteome</keyword>
<dbReference type="OrthoDB" id="1232at2759"/>
<dbReference type="Proteomes" id="UP000728185">
    <property type="component" value="Unassembled WGS sequence"/>
</dbReference>
<evidence type="ECO:0000256" key="4">
    <source>
        <dbReference type="ARBA" id="ARBA00023163"/>
    </source>
</evidence>
<keyword evidence="3" id="KW-0805">Transcription regulation</keyword>
<comment type="subcellular location">
    <subcellularLocation>
        <location evidence="1">Nucleus</location>
    </subcellularLocation>
</comment>
<evidence type="ECO:0000256" key="1">
    <source>
        <dbReference type="ARBA" id="ARBA00004123"/>
    </source>
</evidence>
<evidence type="ECO:0000313" key="8">
    <source>
        <dbReference type="Proteomes" id="UP000728185"/>
    </source>
</evidence>
<protein>
    <submittedName>
        <fullName evidence="7">Uncharacterized protein</fullName>
    </submittedName>
</protein>
<keyword evidence="5" id="KW-0539">Nucleus</keyword>
<dbReference type="PANTHER" id="PTHR13556:SF2">
    <property type="entry name" value="TRANSCRIPTIONAL ADAPTER 3"/>
    <property type="match status" value="1"/>
</dbReference>
<keyword evidence="4" id="KW-0804">Transcription</keyword>
<dbReference type="EMBL" id="LUCM01004554">
    <property type="protein sequence ID" value="KAA0194184.1"/>
    <property type="molecule type" value="Genomic_DNA"/>
</dbReference>
<organism evidence="7 8">
    <name type="scientific">Fasciolopsis buskii</name>
    <dbReference type="NCBI Taxonomy" id="27845"/>
    <lineage>
        <taxon>Eukaryota</taxon>
        <taxon>Metazoa</taxon>
        <taxon>Spiralia</taxon>
        <taxon>Lophotrochozoa</taxon>
        <taxon>Platyhelminthes</taxon>
        <taxon>Trematoda</taxon>
        <taxon>Digenea</taxon>
        <taxon>Plagiorchiida</taxon>
        <taxon>Echinostomata</taxon>
        <taxon>Echinostomatoidea</taxon>
        <taxon>Fasciolidae</taxon>
        <taxon>Fasciolopsis</taxon>
    </lineage>
</organism>
<gene>
    <name evidence="7" type="ORF">FBUS_08509</name>
</gene>
<dbReference type="GO" id="GO:0000124">
    <property type="term" value="C:SAGA complex"/>
    <property type="evidence" value="ECO:0007669"/>
    <property type="project" value="TreeGrafter"/>
</dbReference>
<reference evidence="7" key="1">
    <citation type="submission" date="2019-05" db="EMBL/GenBank/DDBJ databases">
        <title>Annotation for the trematode Fasciolopsis buski.</title>
        <authorList>
            <person name="Choi Y.-J."/>
        </authorList>
    </citation>
    <scope>NUCLEOTIDE SEQUENCE</scope>
    <source>
        <strain evidence="7">HT</strain>
        <tissue evidence="7">Whole worm</tissue>
    </source>
</reference>
<name>A0A8E0VKT4_9TREM</name>
<evidence type="ECO:0000256" key="2">
    <source>
        <dbReference type="ARBA" id="ARBA00005330"/>
    </source>
</evidence>
<evidence type="ECO:0000313" key="7">
    <source>
        <dbReference type="EMBL" id="KAA0194184.1"/>
    </source>
</evidence>
<evidence type="ECO:0000256" key="3">
    <source>
        <dbReference type="ARBA" id="ARBA00023015"/>
    </source>
</evidence>
<dbReference type="InterPro" id="IPR019340">
    <property type="entry name" value="Histone_AcTrfase_su3"/>
</dbReference>
<feature type="region of interest" description="Disordered" evidence="6">
    <location>
        <begin position="129"/>
        <end position="166"/>
    </location>
</feature>
<proteinExistence type="inferred from homology"/>
<dbReference type="GO" id="GO:0003713">
    <property type="term" value="F:transcription coactivator activity"/>
    <property type="evidence" value="ECO:0007669"/>
    <property type="project" value="TreeGrafter"/>
</dbReference>
<feature type="compositionally biased region" description="Basic and acidic residues" evidence="6">
    <location>
        <begin position="157"/>
        <end position="166"/>
    </location>
</feature>
<dbReference type="GO" id="GO:0006357">
    <property type="term" value="P:regulation of transcription by RNA polymerase II"/>
    <property type="evidence" value="ECO:0007669"/>
    <property type="project" value="TreeGrafter"/>
</dbReference>
<dbReference type="Pfam" id="PF10198">
    <property type="entry name" value="Ada3"/>
    <property type="match status" value="1"/>
</dbReference>
<comment type="similarity">
    <text evidence="2">Belongs to the NGG1 family.</text>
</comment>
<feature type="non-terminal residue" evidence="7">
    <location>
        <position position="1"/>
    </location>
</feature>
<dbReference type="PANTHER" id="PTHR13556">
    <property type="entry name" value="TRANSCRIPTIONAL ADAPTER 3-RELATED"/>
    <property type="match status" value="1"/>
</dbReference>
<evidence type="ECO:0000256" key="5">
    <source>
        <dbReference type="ARBA" id="ARBA00023242"/>
    </source>
</evidence>
<evidence type="ECO:0000256" key="6">
    <source>
        <dbReference type="SAM" id="MobiDB-lite"/>
    </source>
</evidence>
<accession>A0A8E0VKT4</accession>